<accession>A0A1Q3DBX0</accession>
<organism evidence="1 2">
    <name type="scientific">Cephalotus follicularis</name>
    <name type="common">Albany pitcher plant</name>
    <dbReference type="NCBI Taxonomy" id="3775"/>
    <lineage>
        <taxon>Eukaryota</taxon>
        <taxon>Viridiplantae</taxon>
        <taxon>Streptophyta</taxon>
        <taxon>Embryophyta</taxon>
        <taxon>Tracheophyta</taxon>
        <taxon>Spermatophyta</taxon>
        <taxon>Magnoliopsida</taxon>
        <taxon>eudicotyledons</taxon>
        <taxon>Gunneridae</taxon>
        <taxon>Pentapetalae</taxon>
        <taxon>rosids</taxon>
        <taxon>fabids</taxon>
        <taxon>Oxalidales</taxon>
        <taxon>Cephalotaceae</taxon>
        <taxon>Cephalotus</taxon>
    </lineage>
</organism>
<proteinExistence type="predicted"/>
<keyword evidence="2" id="KW-1185">Reference proteome</keyword>
<dbReference type="Proteomes" id="UP000187406">
    <property type="component" value="Unassembled WGS sequence"/>
</dbReference>
<dbReference type="OrthoDB" id="1300460at2759"/>
<evidence type="ECO:0000313" key="2">
    <source>
        <dbReference type="Proteomes" id="UP000187406"/>
    </source>
</evidence>
<dbReference type="EMBL" id="BDDD01005774">
    <property type="protein sequence ID" value="GAV89813.1"/>
    <property type="molecule type" value="Genomic_DNA"/>
</dbReference>
<protein>
    <submittedName>
        <fullName evidence="1">Uncharacterized protein</fullName>
    </submittedName>
</protein>
<name>A0A1Q3DBX0_CEPFO</name>
<evidence type="ECO:0000313" key="1">
    <source>
        <dbReference type="EMBL" id="GAV89813.1"/>
    </source>
</evidence>
<comment type="caution">
    <text evidence="1">The sequence shown here is derived from an EMBL/GenBank/DDBJ whole genome shotgun (WGS) entry which is preliminary data.</text>
</comment>
<dbReference type="InParanoid" id="A0A1Q3DBX0"/>
<gene>
    <name evidence="1" type="ORF">CFOL_v3_33225</name>
</gene>
<sequence>MQDKIKSLENNIINNLCSELPDAFWHRKRHMISLPYEKKFTKQNIPTKARPIQMNHELMEHCKKEIGELLCNDSNSILTKDVKNLASKQIFAR</sequence>
<dbReference type="AlphaFoldDB" id="A0A1Q3DBX0"/>
<reference evidence="2" key="1">
    <citation type="submission" date="2016-04" db="EMBL/GenBank/DDBJ databases">
        <title>Cephalotus genome sequencing.</title>
        <authorList>
            <person name="Fukushima K."/>
            <person name="Hasebe M."/>
            <person name="Fang X."/>
        </authorList>
    </citation>
    <scope>NUCLEOTIDE SEQUENCE [LARGE SCALE GENOMIC DNA]</scope>
    <source>
        <strain evidence="2">cv. St1</strain>
    </source>
</reference>